<reference evidence="6" key="1">
    <citation type="submission" date="2019-05" db="EMBL/GenBank/DDBJ databases">
        <title>Annotation for the trematode Fasciolopsis buski.</title>
        <authorList>
            <person name="Choi Y.-J."/>
        </authorList>
    </citation>
    <scope>NUCLEOTIDE SEQUENCE</scope>
    <source>
        <strain evidence="6">HT</strain>
        <tissue evidence="6">Whole worm</tissue>
    </source>
</reference>
<feature type="compositionally biased region" description="Polar residues" evidence="5">
    <location>
        <begin position="767"/>
        <end position="777"/>
    </location>
</feature>
<gene>
    <name evidence="6" type="ORF">FBUS_03297</name>
</gene>
<feature type="region of interest" description="Disordered" evidence="5">
    <location>
        <begin position="628"/>
        <end position="669"/>
    </location>
</feature>
<comment type="caution">
    <text evidence="6">The sequence shown here is derived from an EMBL/GenBank/DDBJ whole genome shotgun (WGS) entry which is preliminary data.</text>
</comment>
<keyword evidence="2 4" id="KW-0866">Nonsense-mediated mRNA decay</keyword>
<accession>A0A8E0S5V4</accession>
<feature type="compositionally biased region" description="Basic and acidic residues" evidence="5">
    <location>
        <begin position="1034"/>
        <end position="1043"/>
    </location>
</feature>
<keyword evidence="7" id="KW-1185">Reference proteome</keyword>
<dbReference type="Proteomes" id="UP000728185">
    <property type="component" value="Unassembled WGS sequence"/>
</dbReference>
<evidence type="ECO:0000313" key="6">
    <source>
        <dbReference type="EMBL" id="KAA0200215.1"/>
    </source>
</evidence>
<dbReference type="OrthoDB" id="63589at2759"/>
<feature type="compositionally biased region" description="Acidic residues" evidence="5">
    <location>
        <begin position="978"/>
        <end position="995"/>
    </location>
</feature>
<comment type="function">
    <text evidence="4">Involved in nonsense-mediated decay (NMD) of mRNAs containing premature stop codons.</text>
</comment>
<evidence type="ECO:0000256" key="1">
    <source>
        <dbReference type="ARBA" id="ARBA00006443"/>
    </source>
</evidence>
<dbReference type="Pfam" id="PF10220">
    <property type="entry name" value="Smg8_Smg9"/>
    <property type="match status" value="5"/>
</dbReference>
<comment type="similarity">
    <text evidence="1 4">Belongs to the SMG8 family.</text>
</comment>
<feature type="region of interest" description="Disordered" evidence="5">
    <location>
        <begin position="708"/>
        <end position="777"/>
    </location>
</feature>
<feature type="region of interest" description="Disordered" evidence="5">
    <location>
        <begin position="948"/>
        <end position="1057"/>
    </location>
</feature>
<evidence type="ECO:0000256" key="5">
    <source>
        <dbReference type="SAM" id="MobiDB-lite"/>
    </source>
</evidence>
<dbReference type="PANTHER" id="PTHR13091">
    <property type="entry name" value="AMPLIFIED IN BREAST CANCER 2-RELATED"/>
    <property type="match status" value="1"/>
</dbReference>
<evidence type="ECO:0000256" key="2">
    <source>
        <dbReference type="ARBA" id="ARBA00023161"/>
    </source>
</evidence>
<dbReference type="AlphaFoldDB" id="A0A8E0S5V4"/>
<feature type="compositionally biased region" description="Gly residues" evidence="5">
    <location>
        <begin position="812"/>
        <end position="823"/>
    </location>
</feature>
<name>A0A8E0S5V4_9TREM</name>
<evidence type="ECO:0000256" key="4">
    <source>
        <dbReference type="RuleBase" id="RU367133"/>
    </source>
</evidence>
<feature type="region of interest" description="Disordered" evidence="5">
    <location>
        <begin position="470"/>
        <end position="503"/>
    </location>
</feature>
<dbReference type="GO" id="GO:0000184">
    <property type="term" value="P:nuclear-transcribed mRNA catabolic process, nonsense-mediated decay"/>
    <property type="evidence" value="ECO:0007669"/>
    <property type="project" value="UniProtKB-UniRule"/>
</dbReference>
<dbReference type="PANTHER" id="PTHR13091:SF0">
    <property type="entry name" value="NONSENSE-MEDIATED MRNA DECAY FACTOR SMG8"/>
    <property type="match status" value="1"/>
</dbReference>
<evidence type="ECO:0000256" key="3">
    <source>
        <dbReference type="ARBA" id="ARBA00029509"/>
    </source>
</evidence>
<organism evidence="6 7">
    <name type="scientific">Fasciolopsis buskii</name>
    <dbReference type="NCBI Taxonomy" id="27845"/>
    <lineage>
        <taxon>Eukaryota</taxon>
        <taxon>Metazoa</taxon>
        <taxon>Spiralia</taxon>
        <taxon>Lophotrochozoa</taxon>
        <taxon>Platyhelminthes</taxon>
        <taxon>Trematoda</taxon>
        <taxon>Digenea</taxon>
        <taxon>Plagiorchiida</taxon>
        <taxon>Echinostomata</taxon>
        <taxon>Echinostomatoidea</taxon>
        <taxon>Fasciolidae</taxon>
        <taxon>Fasciolopsis</taxon>
    </lineage>
</organism>
<protein>
    <recommendedName>
        <fullName evidence="3 4">Nonsense-mediated mRNA decay factor SMG8</fullName>
    </recommendedName>
</protein>
<feature type="region of interest" description="Disordered" evidence="5">
    <location>
        <begin position="812"/>
        <end position="832"/>
    </location>
</feature>
<feature type="compositionally biased region" description="Polar residues" evidence="5">
    <location>
        <begin position="1019"/>
        <end position="1028"/>
    </location>
</feature>
<proteinExistence type="inferred from homology"/>
<dbReference type="InterPro" id="IPR019354">
    <property type="entry name" value="SMG8-like"/>
</dbReference>
<sequence length="1080" mass="118249">MRHSWDVYLRTLPLPRDWLVTGRASIPRMLFVFKLLPHVAKRISSDIAAVHTLEQSLVTQIFNTFYELGLVNSNPTNQLFILPGHNFVHVILGTTYPSGMCTNDSNNKPIIHDDLAQECLDFILTNVSTDDNAVLYERTERTKQTYRSFIQTESSAPSYTPWNYPPPDQPEEHTFKAFLHLHVTTMLDQLANRSTGFGPAPIAHELPSCKSWFMACYKLYTSLMLDDVSNSGPISDSTPTGKSDSQPTMGSGTLAEAFQRALQKTVCSASAAFRVSVANSPLCSSDPDADVDTDPRSIKPTKSPIDLIHRLSTIRCQSALSAAEAHYKTDLPIHYSNTYHLVKVVSAINVFLSLARGPLVFSTLDQLSRRLAHIYLAGRVTCSVVSVTGHVCRHEMHCVPDDSAQLRSVLAGLDRRILYADDDALDRAYLARRNHPHGLDSKASLSRIVPTGLLGKWRVYWIESLLARSSPECDNSSDIEKNQIPSSAQMEQQANQTNSADGTSLDAKQHLAVMPHRSQHVMLRSCNCGRVQDLCRDPFDYKEANWRFYASVASLCCSKLPSIPLAPLWLMTPGHPFTLPEDAEVHGAEQDGSLSHHGLPTSSVPAVCLGGSESETRTEPIAVLSRRLAETNIGPRPMHDAEMSGGDKLSGSVLGPGGLSQPPDNPLLLLSSADSAQVGHVTSSQEPTELADAGFDEAVKDLLPDDIESESSDAESYPSDRNDVQSSQSDRGHSDGTDDDDGLFAGLPRGHARKSKAIGSRDASPGTADSSQSEQSASPTYLVHFRDGLSYPGFLRNSNFLLPWDVNIGSGAWGPGGRGSGKSGRGKYRPTRGDSDTVKLFIGFEMECPLGHRFFLAGPDRAMDGPMQSSQVRHAVQGLLTRDLPLFIPCRGHRPGTIENAQTRTDSVSSEWRHTYSPRDDVTSWAQLTRIYLAIPAAPVSVRLRPRVRPGPAHSTPIFHLGPTLTQWEKGRSGLSDSDSEMDDDVEDEEDEEETSAVVTGKKTKAEEQTVDPRKKSALGSSENTASAVESGDTDYRGSDRQSKVNPATSSKERQRPGFVLLENGLLWVARLPYPLRSLI</sequence>
<feature type="compositionally biased region" description="Polar residues" evidence="5">
    <location>
        <begin position="483"/>
        <end position="502"/>
    </location>
</feature>
<feature type="compositionally biased region" description="Basic and acidic residues" evidence="5">
    <location>
        <begin position="1004"/>
        <end position="1015"/>
    </location>
</feature>
<dbReference type="EMBL" id="LUCM01000678">
    <property type="protein sequence ID" value="KAA0200215.1"/>
    <property type="molecule type" value="Genomic_DNA"/>
</dbReference>
<evidence type="ECO:0000313" key="7">
    <source>
        <dbReference type="Proteomes" id="UP000728185"/>
    </source>
</evidence>